<dbReference type="OrthoDB" id="3536386at2759"/>
<evidence type="ECO:0000313" key="2">
    <source>
        <dbReference type="EMBL" id="CZR64145.1"/>
    </source>
</evidence>
<dbReference type="PANTHER" id="PTHR47797:SF1">
    <property type="entry name" value="CYTOCHROME B561 DOMAIN-CONTAINING PROTEIN-RELATED"/>
    <property type="match status" value="1"/>
</dbReference>
<dbReference type="PANTHER" id="PTHR47797">
    <property type="entry name" value="DEHYDROGENASE, PUTATIVE (AFU_ORTHOLOGUE AFUA_8G05805)-RELATED"/>
    <property type="match status" value="1"/>
</dbReference>
<gene>
    <name evidence="2" type="ORF">PAC_14042</name>
</gene>
<dbReference type="Proteomes" id="UP000184330">
    <property type="component" value="Unassembled WGS sequence"/>
</dbReference>
<feature type="transmembrane region" description="Helical" evidence="1">
    <location>
        <begin position="194"/>
        <end position="213"/>
    </location>
</feature>
<protein>
    <recommendedName>
        <fullName evidence="4">Cellobiose dehydrogenase cytochrome domain-containing protein</fullName>
    </recommendedName>
</protein>
<keyword evidence="1" id="KW-0472">Membrane</keyword>
<dbReference type="SUPFAM" id="SSF49344">
    <property type="entry name" value="CBD9-like"/>
    <property type="match status" value="1"/>
</dbReference>
<sequence>MLPTTPTIRTSISSHKVTWVLELQVEVLTDTTTDGKMAVGAPWMYASGPSGNPVTSNSSTAGLAQHTAYGKFTMDMVQSTGTGALPNAVKQMSGVTVVGKSNRLYSTPHTTPARGSTIPVDPIYTLHRLVSWFGLRVWDSTYYNRPKNWGTPLQIFGYIAIVFLLILVPFRIISHHSTRSETEQKRLTIAGKALGHLTWILALVNGFLGIKLADSKARIYIAYGCCIIAIFLVTIPSMIMIKRRQRRRDHVKITNQAGAVPET</sequence>
<dbReference type="EMBL" id="FJOG01000025">
    <property type="protein sequence ID" value="CZR64145.1"/>
    <property type="molecule type" value="Genomic_DNA"/>
</dbReference>
<feature type="transmembrane region" description="Helical" evidence="1">
    <location>
        <begin position="155"/>
        <end position="173"/>
    </location>
</feature>
<evidence type="ECO:0000256" key="1">
    <source>
        <dbReference type="SAM" id="Phobius"/>
    </source>
</evidence>
<dbReference type="Gene3D" id="2.60.40.1210">
    <property type="entry name" value="Cellobiose dehydrogenase, cytochrome domain"/>
    <property type="match status" value="1"/>
</dbReference>
<keyword evidence="1" id="KW-1133">Transmembrane helix</keyword>
<dbReference type="AlphaFoldDB" id="A0A1L7XGH6"/>
<proteinExistence type="predicted"/>
<keyword evidence="1" id="KW-0812">Transmembrane</keyword>
<organism evidence="2 3">
    <name type="scientific">Phialocephala subalpina</name>
    <dbReference type="NCBI Taxonomy" id="576137"/>
    <lineage>
        <taxon>Eukaryota</taxon>
        <taxon>Fungi</taxon>
        <taxon>Dikarya</taxon>
        <taxon>Ascomycota</taxon>
        <taxon>Pezizomycotina</taxon>
        <taxon>Leotiomycetes</taxon>
        <taxon>Helotiales</taxon>
        <taxon>Mollisiaceae</taxon>
        <taxon>Phialocephala</taxon>
        <taxon>Phialocephala fortinii species complex</taxon>
    </lineage>
</organism>
<accession>A0A1L7XGH6</accession>
<dbReference type="STRING" id="576137.A0A1L7XGH6"/>
<feature type="transmembrane region" description="Helical" evidence="1">
    <location>
        <begin position="219"/>
        <end position="241"/>
    </location>
</feature>
<reference evidence="2 3" key="1">
    <citation type="submission" date="2016-03" db="EMBL/GenBank/DDBJ databases">
        <authorList>
            <person name="Ploux O."/>
        </authorList>
    </citation>
    <scope>NUCLEOTIDE SEQUENCE [LARGE SCALE GENOMIC DNA]</scope>
    <source>
        <strain evidence="2 3">UAMH 11012</strain>
    </source>
</reference>
<evidence type="ECO:0000313" key="3">
    <source>
        <dbReference type="Proteomes" id="UP000184330"/>
    </source>
</evidence>
<name>A0A1L7XGH6_9HELO</name>
<keyword evidence="3" id="KW-1185">Reference proteome</keyword>
<evidence type="ECO:0008006" key="4">
    <source>
        <dbReference type="Google" id="ProtNLM"/>
    </source>
</evidence>